<evidence type="ECO:0000313" key="11">
    <source>
        <dbReference type="Proteomes" id="UP000593846"/>
    </source>
</evidence>
<evidence type="ECO:0000256" key="1">
    <source>
        <dbReference type="ARBA" id="ARBA00005194"/>
    </source>
</evidence>
<dbReference type="PANTHER" id="PTHR45266:SF3">
    <property type="entry name" value="OXALOACETATE DECARBOXYLASE ALPHA CHAIN"/>
    <property type="match status" value="1"/>
</dbReference>
<comment type="function">
    <text evidence="8">This protein is a component of the acetyl coenzyme A carboxylase complex; first, biotin carboxylase catalyzes the carboxylation of the carrier protein and then the transcarboxylase transfers the carboxyl group to form malonyl-CoA.</text>
</comment>
<dbReference type="InterPro" id="IPR001249">
    <property type="entry name" value="AcCoA_biotinCC"/>
</dbReference>
<dbReference type="Proteomes" id="UP000593846">
    <property type="component" value="Chromosome"/>
</dbReference>
<dbReference type="AlphaFoldDB" id="A0A7S6U554"/>
<dbReference type="SUPFAM" id="SSF51230">
    <property type="entry name" value="Single hybrid motif"/>
    <property type="match status" value="1"/>
</dbReference>
<keyword evidence="11" id="KW-1185">Reference proteome</keyword>
<gene>
    <name evidence="10" type="primary">accB</name>
    <name evidence="10" type="ORF">IM676_15375</name>
</gene>
<dbReference type="InterPro" id="IPR001882">
    <property type="entry name" value="Biotin_BS"/>
</dbReference>
<dbReference type="InterPro" id="IPR050709">
    <property type="entry name" value="Biotin_Carboxyl_Carrier/Decarb"/>
</dbReference>
<evidence type="ECO:0000256" key="8">
    <source>
        <dbReference type="RuleBase" id="RU364072"/>
    </source>
</evidence>
<evidence type="ECO:0000256" key="6">
    <source>
        <dbReference type="ARBA" id="ARBA00023160"/>
    </source>
</evidence>
<evidence type="ECO:0000256" key="5">
    <source>
        <dbReference type="ARBA" id="ARBA00023098"/>
    </source>
</evidence>
<evidence type="ECO:0000256" key="7">
    <source>
        <dbReference type="ARBA" id="ARBA00023267"/>
    </source>
</evidence>
<keyword evidence="3 8" id="KW-0444">Lipid biosynthesis</keyword>
<dbReference type="GO" id="GO:0009317">
    <property type="term" value="C:acetyl-CoA carboxylase complex"/>
    <property type="evidence" value="ECO:0007669"/>
    <property type="project" value="InterPro"/>
</dbReference>
<dbReference type="FunFam" id="2.40.50.100:FF:000003">
    <property type="entry name" value="Acetyl-CoA carboxylase biotin carboxyl carrier protein"/>
    <property type="match status" value="1"/>
</dbReference>
<dbReference type="PANTHER" id="PTHR45266">
    <property type="entry name" value="OXALOACETATE DECARBOXYLASE ALPHA CHAIN"/>
    <property type="match status" value="1"/>
</dbReference>
<evidence type="ECO:0000313" key="10">
    <source>
        <dbReference type="EMBL" id="QOV22064.1"/>
    </source>
</evidence>
<dbReference type="InterPro" id="IPR011053">
    <property type="entry name" value="Single_hybrid_motif"/>
</dbReference>
<keyword evidence="5 8" id="KW-0443">Lipid metabolism</keyword>
<dbReference type="PRINTS" id="PR01071">
    <property type="entry name" value="ACOABIOTINCC"/>
</dbReference>
<keyword evidence="6 8" id="KW-0275">Fatty acid biosynthesis</keyword>
<organism evidence="10 11">
    <name type="scientific">Anabaenopsis elenkinii CCIBt3563</name>
    <dbReference type="NCBI Taxonomy" id="2779889"/>
    <lineage>
        <taxon>Bacteria</taxon>
        <taxon>Bacillati</taxon>
        <taxon>Cyanobacteriota</taxon>
        <taxon>Cyanophyceae</taxon>
        <taxon>Nostocales</taxon>
        <taxon>Nodulariaceae</taxon>
        <taxon>Anabaenopsis</taxon>
    </lineage>
</organism>
<dbReference type="GO" id="GO:0006633">
    <property type="term" value="P:fatty acid biosynthetic process"/>
    <property type="evidence" value="ECO:0007669"/>
    <property type="project" value="UniProtKB-UniPathway"/>
</dbReference>
<dbReference type="UniPathway" id="UPA00094"/>
<dbReference type="Gene3D" id="2.40.50.100">
    <property type="match status" value="1"/>
</dbReference>
<feature type="domain" description="Lipoyl-binding" evidence="9">
    <location>
        <begin position="81"/>
        <end position="157"/>
    </location>
</feature>
<proteinExistence type="predicted"/>
<dbReference type="NCBIfam" id="TIGR00531">
    <property type="entry name" value="BCCP"/>
    <property type="match status" value="1"/>
</dbReference>
<dbReference type="InterPro" id="IPR000089">
    <property type="entry name" value="Biotin_lipoyl"/>
</dbReference>
<keyword evidence="4 8" id="KW-0276">Fatty acid metabolism</keyword>
<name>A0A7S6U554_9CYAN</name>
<dbReference type="CDD" id="cd06850">
    <property type="entry name" value="biotinyl_domain"/>
    <property type="match status" value="1"/>
</dbReference>
<evidence type="ECO:0000256" key="2">
    <source>
        <dbReference type="ARBA" id="ARBA00017562"/>
    </source>
</evidence>
<reference evidence="11" key="1">
    <citation type="submission" date="2020-10" db="EMBL/GenBank/DDBJ databases">
        <title>Genome-based taxonomic classification of the species Anabaenopsis elenkinii.</title>
        <authorList>
            <person name="Delbaje E."/>
            <person name="Andreote A.P.D."/>
            <person name="Pellegrinetti T.A."/>
            <person name="Cruz R.B."/>
            <person name="Branco L.H.Z."/>
            <person name="Fiore M.F."/>
        </authorList>
    </citation>
    <scope>NUCLEOTIDE SEQUENCE [LARGE SCALE GENOMIC DNA]</scope>
    <source>
        <strain evidence="11">CCIBt3563</strain>
    </source>
</reference>
<evidence type="ECO:0000259" key="9">
    <source>
        <dbReference type="PROSITE" id="PS50968"/>
    </source>
</evidence>
<dbReference type="PROSITE" id="PS50968">
    <property type="entry name" value="BIOTINYL_LIPOYL"/>
    <property type="match status" value="1"/>
</dbReference>
<dbReference type="NCBIfam" id="NF005457">
    <property type="entry name" value="PRK07051.1"/>
    <property type="match status" value="1"/>
</dbReference>
<dbReference type="GO" id="GO:0003989">
    <property type="term" value="F:acetyl-CoA carboxylase activity"/>
    <property type="evidence" value="ECO:0007669"/>
    <property type="project" value="InterPro"/>
</dbReference>
<comment type="pathway">
    <text evidence="1 8">Lipid metabolism; fatty acid biosynthesis.</text>
</comment>
<evidence type="ECO:0000256" key="3">
    <source>
        <dbReference type="ARBA" id="ARBA00022516"/>
    </source>
</evidence>
<dbReference type="Pfam" id="PF00364">
    <property type="entry name" value="Biotin_lipoyl"/>
    <property type="match status" value="1"/>
</dbReference>
<protein>
    <recommendedName>
        <fullName evidence="2 8">Biotin carboxyl carrier protein of acetyl-CoA carboxylase</fullName>
    </recommendedName>
</protein>
<evidence type="ECO:0000256" key="4">
    <source>
        <dbReference type="ARBA" id="ARBA00022832"/>
    </source>
</evidence>
<sequence length="159" mass="17527">MPLEFNEIRQLLATIAQTDITEVKLKSDDFELTVRKSEREKLTESPNQIIEVGTGRIVDNTATASSMQLPANPPSLIDKRLVEVPSPMVGTFYSAPAPGEAPFVKVGDRVRSGQTVCIIEAMKLMNEIEAEVSGQVMEILLQNGEPVEYGQILMRINPD</sequence>
<accession>A0A7S6U554</accession>
<keyword evidence="7 8" id="KW-0092">Biotin</keyword>
<dbReference type="EMBL" id="CP063311">
    <property type="protein sequence ID" value="QOV22064.1"/>
    <property type="molecule type" value="Genomic_DNA"/>
</dbReference>
<dbReference type="PROSITE" id="PS00188">
    <property type="entry name" value="BIOTIN"/>
    <property type="match status" value="1"/>
</dbReference>
<dbReference type="RefSeq" id="WP_200987702.1">
    <property type="nucleotide sequence ID" value="NZ_CP063311.1"/>
</dbReference>
<dbReference type="KEGG" id="aee:IM676_15375"/>